<dbReference type="EMBL" id="KY659290">
    <property type="protein sequence ID" value="ARS01391.1"/>
    <property type="molecule type" value="mRNA"/>
</dbReference>
<evidence type="ECO:0000313" key="2">
    <source>
        <dbReference type="EMBL" id="ARS01391.1"/>
    </source>
</evidence>
<organism evidence="2">
    <name type="scientific">Deroceras reticulatum</name>
    <name type="common">Gray garden slug</name>
    <dbReference type="NCBI Taxonomy" id="145610"/>
    <lineage>
        <taxon>Eukaryota</taxon>
        <taxon>Metazoa</taxon>
        <taxon>Spiralia</taxon>
        <taxon>Lophotrochozoa</taxon>
        <taxon>Mollusca</taxon>
        <taxon>Gastropoda</taxon>
        <taxon>Heterobranchia</taxon>
        <taxon>Euthyneura</taxon>
        <taxon>Panpulmonata</taxon>
        <taxon>Eupulmonata</taxon>
        <taxon>Stylommatophora</taxon>
        <taxon>Helicina</taxon>
        <taxon>Limacoidea</taxon>
        <taxon>Agriolimacidae</taxon>
        <taxon>Deroceras</taxon>
    </lineage>
</organism>
<feature type="signal peptide" evidence="1">
    <location>
        <begin position="1"/>
        <end position="21"/>
    </location>
</feature>
<accession>A0A1X9WEF3</accession>
<proteinExistence type="evidence at transcript level"/>
<protein>
    <submittedName>
        <fullName evidence="2">Cholecystokinin/sulfakinin 2</fullName>
    </submittedName>
</protein>
<feature type="chain" id="PRO_5012394921" evidence="1">
    <location>
        <begin position="22"/>
        <end position="151"/>
    </location>
</feature>
<keyword evidence="1" id="KW-0732">Signal</keyword>
<sequence length="151" mass="16123">MEASRVYGLVIILASALAVSAASLGNRREEISHLVNLLGKIQEIARTKSTVSGPGILSTINSVERSPIFPPSLNTETSDSFQNEGSPANEFLRKATGTVFKRQGGWSYDYGLGGGRFGKRNYGDYGIGGGRFGRDVDHVDLPDGNDADMAL</sequence>
<reference evidence="2" key="1">
    <citation type="journal article" date="2017" name="Peptides">
        <title>Neuropeptides predicted from the transcriptome analysis of the gray garden slug Deroceras reticulatum.</title>
        <authorList>
            <person name="Ahn S.J."/>
            <person name="Martin R."/>
            <person name="Rao S."/>
            <person name="Choi M.Y."/>
        </authorList>
    </citation>
    <scope>NUCLEOTIDE SEQUENCE</scope>
</reference>
<reference evidence="2" key="2">
    <citation type="submission" date="2017-02" db="EMBL/GenBank/DDBJ databases">
        <authorList>
            <person name="Peterson S.W."/>
        </authorList>
    </citation>
    <scope>NUCLEOTIDE SEQUENCE</scope>
</reference>
<evidence type="ECO:0000256" key="1">
    <source>
        <dbReference type="SAM" id="SignalP"/>
    </source>
</evidence>
<name>A0A1X9WEF3_DERRE</name>
<dbReference type="AlphaFoldDB" id="A0A1X9WEF3"/>